<dbReference type="PANTHER" id="PTHR21222:SF1">
    <property type="entry name" value="MIT DOMAIN-CONTAINING PROTEIN 1"/>
    <property type="match status" value="1"/>
</dbReference>
<dbReference type="Gene3D" id="1.20.58.80">
    <property type="entry name" value="Phosphotransferase system, lactose/cellobiose-type IIA subunit"/>
    <property type="match status" value="1"/>
</dbReference>
<dbReference type="InterPro" id="IPR038113">
    <property type="entry name" value="MITD1_C_sf"/>
</dbReference>
<keyword evidence="5" id="KW-1185">Reference proteome</keyword>
<dbReference type="InterPro" id="IPR052817">
    <property type="entry name" value="MIT_domain_contain_protein1"/>
</dbReference>
<name>A0A1B0G942_GLOMM</name>
<dbReference type="Pfam" id="PF04212">
    <property type="entry name" value="MIT"/>
    <property type="match status" value="1"/>
</dbReference>
<proteinExistence type="predicted"/>
<evidence type="ECO:0000256" key="1">
    <source>
        <dbReference type="ARBA" id="ARBA00022677"/>
    </source>
</evidence>
<dbReference type="Proteomes" id="UP000092444">
    <property type="component" value="Unassembled WGS sequence"/>
</dbReference>
<dbReference type="InterPro" id="IPR032341">
    <property type="entry name" value="MITD1_C"/>
</dbReference>
<reference evidence="4" key="1">
    <citation type="submission" date="2020-05" db="UniProtKB">
        <authorList>
            <consortium name="EnsemblMetazoa"/>
        </authorList>
    </citation>
    <scope>IDENTIFICATION</scope>
    <source>
        <strain evidence="4">Yale</strain>
    </source>
</reference>
<organism evidence="4 5">
    <name type="scientific">Glossina morsitans morsitans</name>
    <name type="common">Savannah tsetse fly</name>
    <dbReference type="NCBI Taxonomy" id="37546"/>
    <lineage>
        <taxon>Eukaryota</taxon>
        <taxon>Metazoa</taxon>
        <taxon>Ecdysozoa</taxon>
        <taxon>Arthropoda</taxon>
        <taxon>Hexapoda</taxon>
        <taxon>Insecta</taxon>
        <taxon>Pterygota</taxon>
        <taxon>Neoptera</taxon>
        <taxon>Endopterygota</taxon>
        <taxon>Diptera</taxon>
        <taxon>Brachycera</taxon>
        <taxon>Muscomorpha</taxon>
        <taxon>Hippoboscoidea</taxon>
        <taxon>Glossinidae</taxon>
        <taxon>Glossina</taxon>
    </lineage>
</organism>
<evidence type="ECO:0000313" key="4">
    <source>
        <dbReference type="EnsemblMetazoa" id="GMOY009829-PA"/>
    </source>
</evidence>
<dbReference type="EMBL" id="CCAG010019097">
    <property type="status" value="NOT_ANNOTATED_CDS"/>
    <property type="molecule type" value="Genomic_DNA"/>
</dbReference>
<keyword evidence="1" id="KW-0551">Lipid droplet</keyword>
<dbReference type="InterPro" id="IPR007330">
    <property type="entry name" value="MIT_dom"/>
</dbReference>
<protein>
    <recommendedName>
        <fullName evidence="3">MIT domain-containing protein</fullName>
    </recommendedName>
</protein>
<evidence type="ECO:0000313" key="5">
    <source>
        <dbReference type="Proteomes" id="UP000092444"/>
    </source>
</evidence>
<dbReference type="PANTHER" id="PTHR21222">
    <property type="entry name" value="MIT DOMAIN-CONTAINING PROTEIN 1"/>
    <property type="match status" value="1"/>
</dbReference>
<accession>A0A1B0G942</accession>
<dbReference type="InterPro" id="IPR036181">
    <property type="entry name" value="MIT_dom_sf"/>
</dbReference>
<dbReference type="Pfam" id="PF16565">
    <property type="entry name" value="MIT_C"/>
    <property type="match status" value="1"/>
</dbReference>
<dbReference type="VEuPathDB" id="VectorBase:GMOY009829"/>
<evidence type="ECO:0000259" key="3">
    <source>
        <dbReference type="SMART" id="SM00745"/>
    </source>
</evidence>
<dbReference type="AlphaFoldDB" id="A0A1B0G942"/>
<dbReference type="SUPFAM" id="SSF116846">
    <property type="entry name" value="MIT domain"/>
    <property type="match status" value="1"/>
</dbReference>
<dbReference type="PhylomeDB" id="A0A1B0G942"/>
<dbReference type="EnsemblMetazoa" id="GMOY009829-RA">
    <property type="protein sequence ID" value="GMOY009829-PA"/>
    <property type="gene ID" value="GMOY009829"/>
</dbReference>
<keyword evidence="2" id="KW-0524">Neurogenesis</keyword>
<dbReference type="Gene3D" id="3.30.870.30">
    <property type="entry name" value="MITD, C-terminal phospholipase D-like domain"/>
    <property type="match status" value="1"/>
</dbReference>
<feature type="domain" description="MIT" evidence="3">
    <location>
        <begin position="3"/>
        <end position="74"/>
    </location>
</feature>
<dbReference type="GO" id="GO:0007399">
    <property type="term" value="P:nervous system development"/>
    <property type="evidence" value="ECO:0007669"/>
    <property type="project" value="UniProtKB-KW"/>
</dbReference>
<evidence type="ECO:0000256" key="2">
    <source>
        <dbReference type="ARBA" id="ARBA00022902"/>
    </source>
</evidence>
<dbReference type="SMART" id="SM00745">
    <property type="entry name" value="MIT"/>
    <property type="match status" value="1"/>
</dbReference>
<dbReference type="STRING" id="37546.A0A1B0G942"/>
<sequence length="234" mass="27045">MNAKEILMKAVVCDQRGRILQALAYYQDGIKILMDLVNGKKETDAGRKKVYHSRIKEYLDRAEQIKERISRFGRSGSLLHSVSIEDGATGYSYHTLIGKYLTIEVKEVLIEEPYLVERYQNLINFLEVIIKNCADLKFVCLVTKTDSKNPANQMTALDNIKTDLSLREIILHFTFEDTLHDRKILLSSGYVIKIGRGLHFYKPNNPRYTLGMCDYDFRKCLQTDVDILRIKKVS</sequence>